<feature type="domain" description="Beta-lactamase class A catalytic" evidence="4">
    <location>
        <begin position="279"/>
        <end position="345"/>
    </location>
</feature>
<feature type="compositionally biased region" description="Low complexity" evidence="1">
    <location>
        <begin position="178"/>
        <end position="210"/>
    </location>
</feature>
<comment type="caution">
    <text evidence="5">The sequence shown here is derived from an EMBL/GenBank/DDBJ whole genome shotgun (WGS) entry which is preliminary data.</text>
</comment>
<feature type="region of interest" description="Disordered" evidence="1">
    <location>
        <begin position="170"/>
        <end position="210"/>
    </location>
</feature>
<dbReference type="Proteomes" id="UP000229095">
    <property type="component" value="Unassembled WGS sequence"/>
</dbReference>
<evidence type="ECO:0000256" key="1">
    <source>
        <dbReference type="SAM" id="MobiDB-lite"/>
    </source>
</evidence>
<dbReference type="AlphaFoldDB" id="A0A2M9H9R3"/>
<evidence type="ECO:0000313" key="5">
    <source>
        <dbReference type="EMBL" id="PJM73550.1"/>
    </source>
</evidence>
<dbReference type="InterPro" id="IPR012338">
    <property type="entry name" value="Beta-lactam/transpept-like"/>
</dbReference>
<dbReference type="GO" id="GO:0030655">
    <property type="term" value="P:beta-lactam antibiotic catabolic process"/>
    <property type="evidence" value="ECO:0007669"/>
    <property type="project" value="InterPro"/>
</dbReference>
<name>A0A2M9H9R3_9BIFI</name>
<evidence type="ECO:0000259" key="4">
    <source>
        <dbReference type="Pfam" id="PF13354"/>
    </source>
</evidence>
<reference evidence="5 6" key="1">
    <citation type="submission" date="2017-10" db="EMBL/GenBank/DDBJ databases">
        <title>Draft genome sequences of strains TRE 1, TRE 9, TRE H and TRI 7, isolated from tamarins, belonging to four potential novel Bifidobacterium species.</title>
        <authorList>
            <person name="Mattarelli P."/>
            <person name="Modesto M."/>
            <person name="Puglisi E."/>
            <person name="Morelli L."/>
            <person name="Spezio C."/>
            <person name="Bonetti A."/>
            <person name="Sandri C."/>
        </authorList>
    </citation>
    <scope>NUCLEOTIDE SEQUENCE [LARGE SCALE GENOMIC DNA]</scope>
    <source>
        <strain evidence="6">TRE1</strain>
    </source>
</reference>
<keyword evidence="2" id="KW-0472">Membrane</keyword>
<accession>A0A2M9H9R3</accession>
<dbReference type="Gene3D" id="3.40.710.10">
    <property type="entry name" value="DD-peptidase/beta-lactamase superfamily"/>
    <property type="match status" value="1"/>
</dbReference>
<dbReference type="GO" id="GO:0008800">
    <property type="term" value="F:beta-lactamase activity"/>
    <property type="evidence" value="ECO:0007669"/>
    <property type="project" value="InterPro"/>
</dbReference>
<feature type="domain" description="Zinc-ribbon" evidence="3">
    <location>
        <begin position="26"/>
        <end position="48"/>
    </location>
</feature>
<organism evidence="5 6">
    <name type="scientific">Bifidobacterium primatium</name>
    <dbReference type="NCBI Taxonomy" id="2045438"/>
    <lineage>
        <taxon>Bacteria</taxon>
        <taxon>Bacillati</taxon>
        <taxon>Actinomycetota</taxon>
        <taxon>Actinomycetes</taxon>
        <taxon>Bifidobacteriales</taxon>
        <taxon>Bifidobacteriaceae</taxon>
        <taxon>Bifidobacterium</taxon>
    </lineage>
</organism>
<dbReference type="InterPro" id="IPR045155">
    <property type="entry name" value="Beta-lactam_cat"/>
</dbReference>
<feature type="region of interest" description="Disordered" evidence="1">
    <location>
        <begin position="87"/>
        <end position="133"/>
    </location>
</feature>
<dbReference type="OrthoDB" id="3237080at2"/>
<keyword evidence="2" id="KW-0812">Transmembrane</keyword>
<keyword evidence="2" id="KW-1133">Transmembrane helix</keyword>
<feature type="transmembrane region" description="Helical" evidence="2">
    <location>
        <begin position="142"/>
        <end position="163"/>
    </location>
</feature>
<protein>
    <submittedName>
        <fullName evidence="5">Uncharacterized protein</fullName>
    </submittedName>
</protein>
<proteinExistence type="predicted"/>
<keyword evidence="6" id="KW-1185">Reference proteome</keyword>
<feature type="compositionally biased region" description="Low complexity" evidence="1">
    <location>
        <begin position="108"/>
        <end position="128"/>
    </location>
</feature>
<dbReference type="SUPFAM" id="SSF56601">
    <property type="entry name" value="beta-lactamase/transpeptidase-like"/>
    <property type="match status" value="1"/>
</dbReference>
<dbReference type="Pfam" id="PF13354">
    <property type="entry name" value="Beta-lactamase2"/>
    <property type="match status" value="1"/>
</dbReference>
<dbReference type="EMBL" id="PEBI01000002">
    <property type="protein sequence ID" value="PJM73550.1"/>
    <property type="molecule type" value="Genomic_DNA"/>
</dbReference>
<dbReference type="Pfam" id="PF13240">
    <property type="entry name" value="Zn_Ribbon_1"/>
    <property type="match status" value="1"/>
</dbReference>
<evidence type="ECO:0000256" key="2">
    <source>
        <dbReference type="SAM" id="Phobius"/>
    </source>
</evidence>
<dbReference type="InterPro" id="IPR026870">
    <property type="entry name" value="Zinc_ribbon_dom"/>
</dbReference>
<evidence type="ECO:0000259" key="3">
    <source>
        <dbReference type="Pfam" id="PF13240"/>
    </source>
</evidence>
<evidence type="ECO:0000313" key="6">
    <source>
        <dbReference type="Proteomes" id="UP000229095"/>
    </source>
</evidence>
<sequence>MVDSPYGELIRREIVMRIKKRTTMKFCTNCGEQLDEEASFCTNCGQPVDDTEPGDALAGDPALGETIIRGSDDPQSLPAIDMPEEAPAQAAPTVSMTPVAPQPRQTVPAAGSVAPQSQPQPGQPAAPGADGGNGPKKKNLPLIIIAAVIVAALLICGGIVYAYNAGAFSNDGDQGNEPTATATVTKTATPTPTKSSSSPTPSQTATTKAAPALDSAKLDAIVNKYSASNSAVAVVPVNGAQAYYSQQANSKYVASGLYLPVYLEAHGTGNSTAASYADAMMKTMSNEYGNSAISAMGGRSSLNSWLSSQGYTNTDFERDFGDVSASSAGYENYTSAADAAKMLVATEQAGGTGLMAYSLASEGVSAPAGTSINGHRGQGIKNAYNFFIVMKSSKGAVGVAVMTQNQGRSVAVQMANDILAEVNAELLK</sequence>
<gene>
    <name evidence="5" type="ORF">CS006_05860</name>
</gene>